<accession>A0A5Q0Q789</accession>
<dbReference type="Proteomes" id="UP000326921">
    <property type="component" value="Chromosome"/>
</dbReference>
<dbReference type="NCBIfam" id="TIGR02937">
    <property type="entry name" value="sigma70-ECF"/>
    <property type="match status" value="1"/>
</dbReference>
<dbReference type="Gene3D" id="1.10.1740.10">
    <property type="match status" value="1"/>
</dbReference>
<reference evidence="7 8" key="1">
    <citation type="submission" date="2019-10" db="EMBL/GenBank/DDBJ databases">
        <authorList>
            <person name="Dong K."/>
        </authorList>
    </citation>
    <scope>NUCLEOTIDE SEQUENCE [LARGE SCALE GENOMIC DNA]</scope>
    <source>
        <strain evidence="8">dk4302</strain>
    </source>
</reference>
<evidence type="ECO:0000313" key="8">
    <source>
        <dbReference type="Proteomes" id="UP000326921"/>
    </source>
</evidence>
<dbReference type="AlphaFoldDB" id="A0A5Q0Q789"/>
<feature type="domain" description="RNA polymerase sigma factor 70 region 4 type 2" evidence="6">
    <location>
        <begin position="124"/>
        <end position="170"/>
    </location>
</feature>
<dbReference type="InterPro" id="IPR039425">
    <property type="entry name" value="RNA_pol_sigma-70-like"/>
</dbReference>
<name>A0A5Q0Q789_9SPHI</name>
<dbReference type="InterPro" id="IPR013325">
    <property type="entry name" value="RNA_pol_sigma_r2"/>
</dbReference>
<evidence type="ECO:0000256" key="3">
    <source>
        <dbReference type="ARBA" id="ARBA00023082"/>
    </source>
</evidence>
<evidence type="ECO:0000259" key="5">
    <source>
        <dbReference type="Pfam" id="PF04542"/>
    </source>
</evidence>
<evidence type="ECO:0000259" key="6">
    <source>
        <dbReference type="Pfam" id="PF08281"/>
    </source>
</evidence>
<keyword evidence="8" id="KW-1185">Reference proteome</keyword>
<keyword evidence="4" id="KW-0804">Transcription</keyword>
<dbReference type="GO" id="GO:0006352">
    <property type="term" value="P:DNA-templated transcription initiation"/>
    <property type="evidence" value="ECO:0007669"/>
    <property type="project" value="InterPro"/>
</dbReference>
<keyword evidence="3" id="KW-0731">Sigma factor</keyword>
<dbReference type="GO" id="GO:0003677">
    <property type="term" value="F:DNA binding"/>
    <property type="evidence" value="ECO:0007669"/>
    <property type="project" value="InterPro"/>
</dbReference>
<comment type="similarity">
    <text evidence="1">Belongs to the sigma-70 factor family. ECF subfamily.</text>
</comment>
<dbReference type="PANTHER" id="PTHR43133:SF46">
    <property type="entry name" value="RNA POLYMERASE SIGMA-70 FACTOR ECF SUBFAMILY"/>
    <property type="match status" value="1"/>
</dbReference>
<feature type="domain" description="RNA polymerase sigma-70 region 2" evidence="5">
    <location>
        <begin position="25"/>
        <end position="91"/>
    </location>
</feature>
<protein>
    <submittedName>
        <fullName evidence="7">RNA polymerase sigma-70 factor</fullName>
    </submittedName>
</protein>
<gene>
    <name evidence="7" type="ORF">GFH32_06230</name>
</gene>
<organism evidence="7 8">
    <name type="scientific">Sphingobacterium zhuxiongii</name>
    <dbReference type="NCBI Taxonomy" id="2662364"/>
    <lineage>
        <taxon>Bacteria</taxon>
        <taxon>Pseudomonadati</taxon>
        <taxon>Bacteroidota</taxon>
        <taxon>Sphingobacteriia</taxon>
        <taxon>Sphingobacteriales</taxon>
        <taxon>Sphingobacteriaceae</taxon>
        <taxon>Sphingobacterium</taxon>
    </lineage>
</organism>
<sequence length="197" mass="23279">MSRDLSEENLLYRLRCGDMKAFESLYEIYSSIIYNNIFRLIRNKTVSEDLLQDVFIKIWENREKIDVNQSFVAYLFICSRNIAFNFKRRLKLEISSSLNSNSSIEPHVHAVDDWLENKEVEQHIEQIINKLPEQRQRVFRLAKLDGMKYQEIADDLGISISTVKDHLVKANKFVKKYMIENGGLNAVSLMFYLFLKK</sequence>
<proteinExistence type="inferred from homology"/>
<dbReference type="InterPro" id="IPR014284">
    <property type="entry name" value="RNA_pol_sigma-70_dom"/>
</dbReference>
<dbReference type="EMBL" id="CP045652">
    <property type="protein sequence ID" value="QGA25937.1"/>
    <property type="molecule type" value="Genomic_DNA"/>
</dbReference>
<evidence type="ECO:0000313" key="7">
    <source>
        <dbReference type="EMBL" id="QGA25937.1"/>
    </source>
</evidence>
<dbReference type="SUPFAM" id="SSF88946">
    <property type="entry name" value="Sigma2 domain of RNA polymerase sigma factors"/>
    <property type="match status" value="1"/>
</dbReference>
<dbReference type="GO" id="GO:0016987">
    <property type="term" value="F:sigma factor activity"/>
    <property type="evidence" value="ECO:0007669"/>
    <property type="project" value="UniProtKB-KW"/>
</dbReference>
<dbReference type="InterPro" id="IPR013324">
    <property type="entry name" value="RNA_pol_sigma_r3/r4-like"/>
</dbReference>
<dbReference type="SUPFAM" id="SSF88659">
    <property type="entry name" value="Sigma3 and sigma4 domains of RNA polymerase sigma factors"/>
    <property type="match status" value="1"/>
</dbReference>
<dbReference type="KEGG" id="sphe:GFH32_06230"/>
<dbReference type="InterPro" id="IPR007627">
    <property type="entry name" value="RNA_pol_sigma70_r2"/>
</dbReference>
<dbReference type="NCBIfam" id="TIGR02985">
    <property type="entry name" value="Sig70_bacteroi1"/>
    <property type="match status" value="1"/>
</dbReference>
<dbReference type="PANTHER" id="PTHR43133">
    <property type="entry name" value="RNA POLYMERASE ECF-TYPE SIGMA FACTO"/>
    <property type="match status" value="1"/>
</dbReference>
<dbReference type="Gene3D" id="1.10.10.10">
    <property type="entry name" value="Winged helix-like DNA-binding domain superfamily/Winged helix DNA-binding domain"/>
    <property type="match status" value="1"/>
</dbReference>
<dbReference type="RefSeq" id="WP_153510297.1">
    <property type="nucleotide sequence ID" value="NZ_CP045652.1"/>
</dbReference>
<dbReference type="InterPro" id="IPR036388">
    <property type="entry name" value="WH-like_DNA-bd_sf"/>
</dbReference>
<keyword evidence="2" id="KW-0805">Transcription regulation</keyword>
<dbReference type="InterPro" id="IPR013249">
    <property type="entry name" value="RNA_pol_sigma70_r4_t2"/>
</dbReference>
<evidence type="ECO:0000256" key="4">
    <source>
        <dbReference type="ARBA" id="ARBA00023163"/>
    </source>
</evidence>
<dbReference type="CDD" id="cd06171">
    <property type="entry name" value="Sigma70_r4"/>
    <property type="match status" value="1"/>
</dbReference>
<dbReference type="Pfam" id="PF08281">
    <property type="entry name" value="Sigma70_r4_2"/>
    <property type="match status" value="1"/>
</dbReference>
<dbReference type="InterPro" id="IPR014327">
    <property type="entry name" value="RNA_pol_sigma70_bacteroid"/>
</dbReference>
<evidence type="ECO:0000256" key="2">
    <source>
        <dbReference type="ARBA" id="ARBA00023015"/>
    </source>
</evidence>
<dbReference type="Pfam" id="PF04542">
    <property type="entry name" value="Sigma70_r2"/>
    <property type="match status" value="1"/>
</dbReference>
<evidence type="ECO:0000256" key="1">
    <source>
        <dbReference type="ARBA" id="ARBA00010641"/>
    </source>
</evidence>